<reference evidence="8 9" key="1">
    <citation type="submission" date="2021-09" db="EMBL/GenBank/DDBJ databases">
        <title>Genomic insights and catalytic innovation underlie evolution of tropane alkaloids biosynthesis.</title>
        <authorList>
            <person name="Wang Y.-J."/>
            <person name="Tian T."/>
            <person name="Huang J.-P."/>
            <person name="Huang S.-X."/>
        </authorList>
    </citation>
    <scope>NUCLEOTIDE SEQUENCE [LARGE SCALE GENOMIC DNA]</scope>
    <source>
        <strain evidence="8">KIB-2018</strain>
        <tissue evidence="8">Leaf</tissue>
    </source>
</reference>
<feature type="compositionally biased region" description="Low complexity" evidence="5">
    <location>
        <begin position="16"/>
        <end position="40"/>
    </location>
</feature>
<dbReference type="GO" id="GO:0098542">
    <property type="term" value="P:defense response to other organism"/>
    <property type="evidence" value="ECO:0007669"/>
    <property type="project" value="InterPro"/>
</dbReference>
<dbReference type="InterPro" id="IPR004864">
    <property type="entry name" value="LEA_2"/>
</dbReference>
<keyword evidence="2 6" id="KW-0812">Transmembrane</keyword>
<accession>A0AAV8SDL2</accession>
<evidence type="ECO:0000256" key="2">
    <source>
        <dbReference type="ARBA" id="ARBA00022692"/>
    </source>
</evidence>
<evidence type="ECO:0000256" key="1">
    <source>
        <dbReference type="ARBA" id="ARBA00004167"/>
    </source>
</evidence>
<keyword evidence="4 6" id="KW-0472">Membrane</keyword>
<organism evidence="8 9">
    <name type="scientific">Erythroxylum novogranatense</name>
    <dbReference type="NCBI Taxonomy" id="1862640"/>
    <lineage>
        <taxon>Eukaryota</taxon>
        <taxon>Viridiplantae</taxon>
        <taxon>Streptophyta</taxon>
        <taxon>Embryophyta</taxon>
        <taxon>Tracheophyta</taxon>
        <taxon>Spermatophyta</taxon>
        <taxon>Magnoliopsida</taxon>
        <taxon>eudicotyledons</taxon>
        <taxon>Gunneridae</taxon>
        <taxon>Pentapetalae</taxon>
        <taxon>rosids</taxon>
        <taxon>fabids</taxon>
        <taxon>Malpighiales</taxon>
        <taxon>Erythroxylaceae</taxon>
        <taxon>Erythroxylum</taxon>
    </lineage>
</organism>
<evidence type="ECO:0000313" key="9">
    <source>
        <dbReference type="Proteomes" id="UP001159364"/>
    </source>
</evidence>
<evidence type="ECO:0000256" key="6">
    <source>
        <dbReference type="SAM" id="Phobius"/>
    </source>
</evidence>
<dbReference type="SUPFAM" id="SSF117070">
    <property type="entry name" value="LEA14-like"/>
    <property type="match status" value="1"/>
</dbReference>
<evidence type="ECO:0000259" key="7">
    <source>
        <dbReference type="Pfam" id="PF03168"/>
    </source>
</evidence>
<gene>
    <name evidence="8" type="ORF">K2173_013975</name>
</gene>
<dbReference type="Proteomes" id="UP001159364">
    <property type="component" value="Linkage Group LG11"/>
</dbReference>
<dbReference type="Pfam" id="PF03168">
    <property type="entry name" value="LEA_2"/>
    <property type="match status" value="1"/>
</dbReference>
<keyword evidence="3 6" id="KW-1133">Transmembrane helix</keyword>
<dbReference type="EMBL" id="JAIWQS010000011">
    <property type="protein sequence ID" value="KAJ8750060.1"/>
    <property type="molecule type" value="Genomic_DNA"/>
</dbReference>
<keyword evidence="9" id="KW-1185">Reference proteome</keyword>
<evidence type="ECO:0000256" key="3">
    <source>
        <dbReference type="ARBA" id="ARBA00022989"/>
    </source>
</evidence>
<dbReference type="InterPro" id="IPR044839">
    <property type="entry name" value="NDR1-like"/>
</dbReference>
<comment type="subcellular location">
    <subcellularLocation>
        <location evidence="1">Membrane</location>
        <topology evidence="1">Single-pass membrane protein</topology>
    </subcellularLocation>
</comment>
<feature type="compositionally biased region" description="Pro residues" evidence="5">
    <location>
        <begin position="1"/>
        <end position="12"/>
    </location>
</feature>
<dbReference type="Gene3D" id="2.60.40.1820">
    <property type="match status" value="1"/>
</dbReference>
<protein>
    <recommendedName>
        <fullName evidence="7">Late embryogenesis abundant protein LEA-2 subgroup domain-containing protein</fullName>
    </recommendedName>
</protein>
<evidence type="ECO:0000256" key="4">
    <source>
        <dbReference type="ARBA" id="ARBA00023136"/>
    </source>
</evidence>
<name>A0AAV8SDL2_9ROSI</name>
<comment type="caution">
    <text evidence="8">The sequence shown here is derived from an EMBL/GenBank/DDBJ whole genome shotgun (WGS) entry which is preliminary data.</text>
</comment>
<dbReference type="PANTHER" id="PTHR31234:SF72">
    <property type="entry name" value="NDR1_HIN1-LIKE PROTEIN 6"/>
    <property type="match status" value="1"/>
</dbReference>
<dbReference type="GO" id="GO:0005886">
    <property type="term" value="C:plasma membrane"/>
    <property type="evidence" value="ECO:0007669"/>
    <property type="project" value="TreeGrafter"/>
</dbReference>
<dbReference type="AlphaFoldDB" id="A0AAV8SDL2"/>
<feature type="domain" description="Late embryogenesis abundant protein LEA-2 subgroup" evidence="7">
    <location>
        <begin position="161"/>
        <end position="264"/>
    </location>
</feature>
<sequence>MTSPPFSPPTDRIPPRTDSFSTTTSSDHRTTTTSLPSSSPDHPLYTAKRAAPSLPGKAGPPPGTYVIQIPKEQIYRIPPPENAKRFDYLSRRKAPRSRCCIYFCWFLSAVAFLFLLAGVTAAVLYLVFQPKSPKYSVQSFSVKGFNLSSSSAMISPEFDVTIRADNPNKRIGIYYLTGSYGDVYYNDVRLGTGSLPAFYQGKKNVTALSTALRGSGIKLTSEAHKALANGERKGAVPLRLYLRAPVKMKVGAVKTWTITVKVNCEVTVNNITVNSKIVSENCDYDVDM</sequence>
<evidence type="ECO:0000256" key="5">
    <source>
        <dbReference type="SAM" id="MobiDB-lite"/>
    </source>
</evidence>
<feature type="region of interest" description="Disordered" evidence="5">
    <location>
        <begin position="1"/>
        <end position="62"/>
    </location>
</feature>
<feature type="transmembrane region" description="Helical" evidence="6">
    <location>
        <begin position="100"/>
        <end position="128"/>
    </location>
</feature>
<proteinExistence type="predicted"/>
<dbReference type="PANTHER" id="PTHR31234">
    <property type="entry name" value="LATE EMBRYOGENESIS ABUNDANT (LEA) HYDROXYPROLINE-RICH GLYCOPROTEIN FAMILY"/>
    <property type="match status" value="1"/>
</dbReference>
<evidence type="ECO:0000313" key="8">
    <source>
        <dbReference type="EMBL" id="KAJ8750060.1"/>
    </source>
</evidence>